<dbReference type="InterPro" id="IPR018958">
    <property type="entry name" value="Knr4/Smi1-like_dom"/>
</dbReference>
<dbReference type="AlphaFoldDB" id="A0A6P7HCG6"/>
<evidence type="ECO:0000256" key="1">
    <source>
        <dbReference type="SAM" id="MobiDB-lite"/>
    </source>
</evidence>
<sequence length="301" mass="34632">MTMPTTNYETIYRKMGFVVDKVSEDSFYENLLLGLSKVLEKSPYISNLSLKRFSGLRQIDIRTWEHNNGISLPEDLKAFYSSTNGFLYSYDFSYEIENQEKKNVRLGKIEINPLNDVLRIYGYETKNTAQIEKVGTKLKLVLSKDSKVFELCSVDENAKLVLVYINTYSNPTIWLYTTAMVFNHLADDFTTYFRRCIAHLGIPCWQYIASSRGLPEWAKEIFLLLAPGVLSEEKNLVDIPKVHIDDTNVIDPAVFMSSTNSSHGLIMQAMQQAKATKDREKKLKHANKRQVSSRLTKKHDK</sequence>
<protein>
    <submittedName>
        <fullName evidence="3">Tubulin polyglutamylase complex subunit 2</fullName>
    </submittedName>
</protein>
<dbReference type="Pfam" id="PF09346">
    <property type="entry name" value="SMI1_KNR4"/>
    <property type="match status" value="1"/>
</dbReference>
<dbReference type="RefSeq" id="XP_028155298.1">
    <property type="nucleotide sequence ID" value="XM_028299497.1"/>
</dbReference>
<proteinExistence type="predicted"/>
<dbReference type="InterPro" id="IPR037883">
    <property type="entry name" value="Knr4/Smi1-like_sf"/>
</dbReference>
<accession>A0A6P7HCG6</accession>
<name>A0A6P7HCG6_DIAVI</name>
<dbReference type="InParanoid" id="A0A6P7HCG6"/>
<gene>
    <name evidence="3" type="primary">LOC114349087</name>
</gene>
<evidence type="ECO:0000313" key="3">
    <source>
        <dbReference type="RefSeq" id="XP_028155298.1"/>
    </source>
</evidence>
<feature type="domain" description="Knr4/Smi1-like" evidence="2">
    <location>
        <begin position="55"/>
        <end position="195"/>
    </location>
</feature>
<reference evidence="3" key="1">
    <citation type="submission" date="2025-08" db="UniProtKB">
        <authorList>
            <consortium name="RefSeq"/>
        </authorList>
    </citation>
    <scope>IDENTIFICATION</scope>
    <source>
        <tissue evidence="3">Whole insect</tissue>
    </source>
</reference>
<dbReference type="PANTHER" id="PTHR31854">
    <property type="entry name" value="TUBULIN POLYGLUTAMYLASE COMPLEX SUBUNIT 2"/>
    <property type="match status" value="1"/>
</dbReference>
<feature type="region of interest" description="Disordered" evidence="1">
    <location>
        <begin position="270"/>
        <end position="301"/>
    </location>
</feature>
<dbReference type="SMART" id="SM00860">
    <property type="entry name" value="SMI1_KNR4"/>
    <property type="match status" value="1"/>
</dbReference>
<dbReference type="FunCoup" id="A0A6P7HCG6">
    <property type="interactions" value="156"/>
</dbReference>
<dbReference type="InterPro" id="IPR039231">
    <property type="entry name" value="TPGS2"/>
</dbReference>
<evidence type="ECO:0000259" key="2">
    <source>
        <dbReference type="SMART" id="SM00860"/>
    </source>
</evidence>
<organism evidence="3">
    <name type="scientific">Diabrotica virgifera virgifera</name>
    <name type="common">western corn rootworm</name>
    <dbReference type="NCBI Taxonomy" id="50390"/>
    <lineage>
        <taxon>Eukaryota</taxon>
        <taxon>Metazoa</taxon>
        <taxon>Ecdysozoa</taxon>
        <taxon>Arthropoda</taxon>
        <taxon>Hexapoda</taxon>
        <taxon>Insecta</taxon>
        <taxon>Pterygota</taxon>
        <taxon>Neoptera</taxon>
        <taxon>Endopterygota</taxon>
        <taxon>Coleoptera</taxon>
        <taxon>Polyphaga</taxon>
        <taxon>Cucujiformia</taxon>
        <taxon>Chrysomeloidea</taxon>
        <taxon>Chrysomelidae</taxon>
        <taxon>Galerucinae</taxon>
        <taxon>Diabroticina</taxon>
        <taxon>Diabroticites</taxon>
        <taxon>Diabrotica</taxon>
    </lineage>
</organism>
<dbReference type="PANTHER" id="PTHR31854:SF2">
    <property type="entry name" value="TUBULIN POLYGLUTAMYLASE COMPLEX SUBUNIT 2"/>
    <property type="match status" value="1"/>
</dbReference>
<dbReference type="SUPFAM" id="SSF160631">
    <property type="entry name" value="SMI1/KNR4-like"/>
    <property type="match status" value="1"/>
</dbReference>